<gene>
    <name evidence="6" type="ORF">SAMN05428953_12441</name>
</gene>
<reference evidence="7" key="1">
    <citation type="submission" date="2016-10" db="EMBL/GenBank/DDBJ databases">
        <authorList>
            <person name="Varghese N."/>
            <person name="Submissions S."/>
        </authorList>
    </citation>
    <scope>NUCLEOTIDE SEQUENCE [LARGE SCALE GENOMIC DNA]</scope>
    <source>
        <strain evidence="7">CGMCC 1.11022</strain>
    </source>
</reference>
<protein>
    <recommendedName>
        <fullName evidence="5">Major facilitator superfamily (MFS) profile domain-containing protein</fullName>
    </recommendedName>
</protein>
<organism evidence="6 7">
    <name type="scientific">Mesorhizobium muleiense</name>
    <dbReference type="NCBI Taxonomy" id="1004279"/>
    <lineage>
        <taxon>Bacteria</taxon>
        <taxon>Pseudomonadati</taxon>
        <taxon>Pseudomonadota</taxon>
        <taxon>Alphaproteobacteria</taxon>
        <taxon>Hyphomicrobiales</taxon>
        <taxon>Phyllobacteriaceae</taxon>
        <taxon>Mesorhizobium</taxon>
    </lineage>
</organism>
<evidence type="ECO:0000313" key="6">
    <source>
        <dbReference type="EMBL" id="SDK98124.1"/>
    </source>
</evidence>
<keyword evidence="3 4" id="KW-0472">Membrane</keyword>
<evidence type="ECO:0000256" key="3">
    <source>
        <dbReference type="ARBA" id="ARBA00023136"/>
    </source>
</evidence>
<name>A0A1G9GBM5_9HYPH</name>
<accession>A0A1G9GBM5</accession>
<dbReference type="EMBL" id="FNEE01000024">
    <property type="protein sequence ID" value="SDK98124.1"/>
    <property type="molecule type" value="Genomic_DNA"/>
</dbReference>
<keyword evidence="1 4" id="KW-0812">Transmembrane</keyword>
<sequence>MLQGALRGSLGIRSRPRYAVLAREYFGQRILGTVFGAITMLSSIGMAFGPLAGGMVFYASYSWLFIGSALVGLGAVAVAIAFPRLPRRELQPA</sequence>
<evidence type="ECO:0000256" key="2">
    <source>
        <dbReference type="ARBA" id="ARBA00022989"/>
    </source>
</evidence>
<keyword evidence="2 4" id="KW-1133">Transmembrane helix</keyword>
<feature type="transmembrane region" description="Helical" evidence="4">
    <location>
        <begin position="30"/>
        <end position="49"/>
    </location>
</feature>
<evidence type="ECO:0000256" key="1">
    <source>
        <dbReference type="ARBA" id="ARBA00022692"/>
    </source>
</evidence>
<dbReference type="InterPro" id="IPR020846">
    <property type="entry name" value="MFS_dom"/>
</dbReference>
<dbReference type="SUPFAM" id="SSF103473">
    <property type="entry name" value="MFS general substrate transporter"/>
    <property type="match status" value="1"/>
</dbReference>
<dbReference type="PROSITE" id="PS50850">
    <property type="entry name" value="MFS"/>
    <property type="match status" value="1"/>
</dbReference>
<evidence type="ECO:0000259" key="5">
    <source>
        <dbReference type="PROSITE" id="PS50850"/>
    </source>
</evidence>
<keyword evidence="7" id="KW-1185">Reference proteome</keyword>
<dbReference type="Proteomes" id="UP000198894">
    <property type="component" value="Unassembled WGS sequence"/>
</dbReference>
<dbReference type="GO" id="GO:0022857">
    <property type="term" value="F:transmembrane transporter activity"/>
    <property type="evidence" value="ECO:0007669"/>
    <property type="project" value="InterPro"/>
</dbReference>
<dbReference type="AlphaFoldDB" id="A0A1G9GBM5"/>
<dbReference type="Gene3D" id="1.20.1250.20">
    <property type="entry name" value="MFS general substrate transporter like domains"/>
    <property type="match status" value="1"/>
</dbReference>
<evidence type="ECO:0000313" key="7">
    <source>
        <dbReference type="Proteomes" id="UP000198894"/>
    </source>
</evidence>
<feature type="transmembrane region" description="Helical" evidence="4">
    <location>
        <begin position="61"/>
        <end position="82"/>
    </location>
</feature>
<dbReference type="InterPro" id="IPR036259">
    <property type="entry name" value="MFS_trans_sf"/>
</dbReference>
<evidence type="ECO:0000256" key="4">
    <source>
        <dbReference type="SAM" id="Phobius"/>
    </source>
</evidence>
<feature type="domain" description="Major facilitator superfamily (MFS) profile" evidence="5">
    <location>
        <begin position="1"/>
        <end position="93"/>
    </location>
</feature>
<proteinExistence type="predicted"/>